<accession>A0A7Y4L562</accession>
<organism evidence="2 3">
    <name type="scientific">Kribbella sandramycini</name>
    <dbReference type="NCBI Taxonomy" id="60450"/>
    <lineage>
        <taxon>Bacteria</taxon>
        <taxon>Bacillati</taxon>
        <taxon>Actinomycetota</taxon>
        <taxon>Actinomycetes</taxon>
        <taxon>Propionibacteriales</taxon>
        <taxon>Kribbellaceae</taxon>
        <taxon>Kribbella</taxon>
    </lineage>
</organism>
<keyword evidence="3" id="KW-1185">Reference proteome</keyword>
<gene>
    <name evidence="1" type="ORF">HNR71_002472</name>
    <name evidence="2" type="ORF">HPO96_30355</name>
</gene>
<reference evidence="2 3" key="1">
    <citation type="submission" date="2020-05" db="EMBL/GenBank/DDBJ databases">
        <title>Genome sequence of Kribbella sandramycini ATCC 39419.</title>
        <authorList>
            <person name="Maclea K.S."/>
            <person name="Fair J.L."/>
        </authorList>
    </citation>
    <scope>NUCLEOTIDE SEQUENCE [LARGE SCALE GENOMIC DNA]</scope>
    <source>
        <strain evidence="2 3">ATCC 39419</strain>
    </source>
</reference>
<proteinExistence type="predicted"/>
<evidence type="ECO:0000313" key="4">
    <source>
        <dbReference type="Proteomes" id="UP000553957"/>
    </source>
</evidence>
<dbReference type="EMBL" id="JABJRC010000009">
    <property type="protein sequence ID" value="NOL44557.1"/>
    <property type="molecule type" value="Genomic_DNA"/>
</dbReference>
<evidence type="ECO:0000313" key="3">
    <source>
        <dbReference type="Proteomes" id="UP000534306"/>
    </source>
</evidence>
<comment type="caution">
    <text evidence="2">The sequence shown here is derived from an EMBL/GenBank/DDBJ whole genome shotgun (WGS) entry which is preliminary data.</text>
</comment>
<dbReference type="InterPro" id="IPR009241">
    <property type="entry name" value="HigB-like"/>
</dbReference>
<dbReference type="AlphaFoldDB" id="A0A7Y4L562"/>
<evidence type="ECO:0000313" key="1">
    <source>
        <dbReference type="EMBL" id="MBB6566835.1"/>
    </source>
</evidence>
<dbReference type="Pfam" id="PF05973">
    <property type="entry name" value="Gp49"/>
    <property type="match status" value="1"/>
</dbReference>
<reference evidence="1 4" key="2">
    <citation type="submission" date="2020-08" db="EMBL/GenBank/DDBJ databases">
        <title>Sequencing the genomes of 1000 actinobacteria strains.</title>
        <authorList>
            <person name="Klenk H.-P."/>
        </authorList>
    </citation>
    <scope>NUCLEOTIDE SEQUENCE [LARGE SCALE GENOMIC DNA]</scope>
    <source>
        <strain evidence="1 4">DSM 15626</strain>
    </source>
</reference>
<sequence length="76" mass="8921">MTYTVAYTEDCFKWLHQLSVPELDRVLFAFDPARQVVLLIGGDKAGRWEAWYETNIPIADELYDAWLLELNNSQNR</sequence>
<dbReference type="Proteomes" id="UP000534306">
    <property type="component" value="Unassembled WGS sequence"/>
</dbReference>
<dbReference type="EMBL" id="JACHKF010000001">
    <property type="protein sequence ID" value="MBB6566835.1"/>
    <property type="molecule type" value="Genomic_DNA"/>
</dbReference>
<dbReference type="RefSeq" id="WP_171677814.1">
    <property type="nucleotide sequence ID" value="NZ_BAAAGT010000004.1"/>
</dbReference>
<dbReference type="Proteomes" id="UP000553957">
    <property type="component" value="Unassembled WGS sequence"/>
</dbReference>
<protein>
    <submittedName>
        <fullName evidence="2">Uncharacterized protein</fullName>
    </submittedName>
</protein>
<name>A0A7Y4L562_9ACTN</name>
<evidence type="ECO:0000313" key="2">
    <source>
        <dbReference type="EMBL" id="NOL44557.1"/>
    </source>
</evidence>